<dbReference type="AlphaFoldDB" id="A0A9D2A463"/>
<evidence type="ECO:0000313" key="2">
    <source>
        <dbReference type="EMBL" id="HIZ01106.1"/>
    </source>
</evidence>
<evidence type="ECO:0000256" key="1">
    <source>
        <dbReference type="SAM" id="SignalP"/>
    </source>
</evidence>
<keyword evidence="1" id="KW-0732">Signal</keyword>
<reference evidence="2" key="1">
    <citation type="journal article" date="2021" name="PeerJ">
        <title>Extensive microbial diversity within the chicken gut microbiome revealed by metagenomics and culture.</title>
        <authorList>
            <person name="Gilroy R."/>
            <person name="Ravi A."/>
            <person name="Getino M."/>
            <person name="Pursley I."/>
            <person name="Horton D.L."/>
            <person name="Alikhan N.F."/>
            <person name="Baker D."/>
            <person name="Gharbi K."/>
            <person name="Hall N."/>
            <person name="Watson M."/>
            <person name="Adriaenssens E.M."/>
            <person name="Foster-Nyarko E."/>
            <person name="Jarju S."/>
            <person name="Secka A."/>
            <person name="Antonio M."/>
            <person name="Oren A."/>
            <person name="Chaudhuri R.R."/>
            <person name="La Ragione R."/>
            <person name="Hildebrand F."/>
            <person name="Pallen M.J."/>
        </authorList>
    </citation>
    <scope>NUCLEOTIDE SEQUENCE</scope>
    <source>
        <strain evidence="2">ChiHjej12B11-24981</strain>
    </source>
</reference>
<comment type="caution">
    <text evidence="2">The sequence shown here is derived from an EMBL/GenBank/DDBJ whole genome shotgun (WGS) entry which is preliminary data.</text>
</comment>
<feature type="signal peptide" evidence="1">
    <location>
        <begin position="1"/>
        <end position="23"/>
    </location>
</feature>
<sequence>MKGIKRQAIILMMTCVATLTAHAQDRIEANVQADLVNQYIWRGQELGDISLQPSLGLSYKGLSLTAWGNVGLSDSDDTKEFDLTLGYSIGRFNIGITDYWFNSPNERYFCYGAHSTSHVFEANVGYDFGPVSLQWYTNFAGNDGVNADGKRSYSSYFEASAPFRLGGCDWTATVGAVPYATSFYAEANGFAVTNVSLKATKDIQVTKSFSIPLFAGVAVNPSTEKAYLLCGFTLRP</sequence>
<reference evidence="2" key="2">
    <citation type="submission" date="2021-04" db="EMBL/GenBank/DDBJ databases">
        <authorList>
            <person name="Gilroy R."/>
        </authorList>
    </citation>
    <scope>NUCLEOTIDE SEQUENCE</scope>
    <source>
        <strain evidence="2">ChiHjej12B11-24981</strain>
    </source>
</reference>
<dbReference type="EMBL" id="DXCK01000040">
    <property type="protein sequence ID" value="HIZ01106.1"/>
    <property type="molecule type" value="Genomic_DNA"/>
</dbReference>
<evidence type="ECO:0000313" key="3">
    <source>
        <dbReference type="Proteomes" id="UP000824023"/>
    </source>
</evidence>
<name>A0A9D2A463_9BACE</name>
<dbReference type="SUPFAM" id="SSF56935">
    <property type="entry name" value="Porins"/>
    <property type="match status" value="1"/>
</dbReference>
<gene>
    <name evidence="2" type="ORF">H9819_02490</name>
</gene>
<evidence type="ECO:0008006" key="4">
    <source>
        <dbReference type="Google" id="ProtNLM"/>
    </source>
</evidence>
<organism evidence="2 3">
    <name type="scientific">Candidatus Bacteroides merdipullorum</name>
    <dbReference type="NCBI Taxonomy" id="2838474"/>
    <lineage>
        <taxon>Bacteria</taxon>
        <taxon>Pseudomonadati</taxon>
        <taxon>Bacteroidota</taxon>
        <taxon>Bacteroidia</taxon>
        <taxon>Bacteroidales</taxon>
        <taxon>Bacteroidaceae</taxon>
        <taxon>Bacteroides</taxon>
    </lineage>
</organism>
<accession>A0A9D2A463</accession>
<feature type="chain" id="PRO_5039633099" description="FrrB" evidence="1">
    <location>
        <begin position="24"/>
        <end position="236"/>
    </location>
</feature>
<protein>
    <recommendedName>
        <fullName evidence="4">FrrB</fullName>
    </recommendedName>
</protein>
<dbReference type="Proteomes" id="UP000824023">
    <property type="component" value="Unassembled WGS sequence"/>
</dbReference>
<proteinExistence type="predicted"/>